<comment type="caution">
    <text evidence="1">The sequence shown here is derived from an EMBL/GenBank/DDBJ whole genome shotgun (WGS) entry which is preliminary data.</text>
</comment>
<proteinExistence type="predicted"/>
<dbReference type="PANTHER" id="PTHR36960:SF1">
    <property type="entry name" value="SI:DKEY-32E6.3"/>
    <property type="match status" value="1"/>
</dbReference>
<organism evidence="1 2">
    <name type="scientific">Mizuhopecten yessoensis</name>
    <name type="common">Japanese scallop</name>
    <name type="synonym">Patinopecten yessoensis</name>
    <dbReference type="NCBI Taxonomy" id="6573"/>
    <lineage>
        <taxon>Eukaryota</taxon>
        <taxon>Metazoa</taxon>
        <taxon>Spiralia</taxon>
        <taxon>Lophotrochozoa</taxon>
        <taxon>Mollusca</taxon>
        <taxon>Bivalvia</taxon>
        <taxon>Autobranchia</taxon>
        <taxon>Pteriomorphia</taxon>
        <taxon>Pectinida</taxon>
        <taxon>Pectinoidea</taxon>
        <taxon>Pectinidae</taxon>
        <taxon>Mizuhopecten</taxon>
    </lineage>
</organism>
<dbReference type="STRING" id="6573.A0A210PZU7"/>
<dbReference type="Proteomes" id="UP000242188">
    <property type="component" value="Unassembled WGS sequence"/>
</dbReference>
<keyword evidence="2" id="KW-1185">Reference proteome</keyword>
<accession>A0A210PZU7</accession>
<dbReference type="PANTHER" id="PTHR36960">
    <property type="entry name" value="SI:DKEY-32E6.3"/>
    <property type="match status" value="1"/>
</dbReference>
<reference evidence="1 2" key="1">
    <citation type="journal article" date="2017" name="Nat. Ecol. Evol.">
        <title>Scallop genome provides insights into evolution of bilaterian karyotype and development.</title>
        <authorList>
            <person name="Wang S."/>
            <person name="Zhang J."/>
            <person name="Jiao W."/>
            <person name="Li J."/>
            <person name="Xun X."/>
            <person name="Sun Y."/>
            <person name="Guo X."/>
            <person name="Huan P."/>
            <person name="Dong B."/>
            <person name="Zhang L."/>
            <person name="Hu X."/>
            <person name="Sun X."/>
            <person name="Wang J."/>
            <person name="Zhao C."/>
            <person name="Wang Y."/>
            <person name="Wang D."/>
            <person name="Huang X."/>
            <person name="Wang R."/>
            <person name="Lv J."/>
            <person name="Li Y."/>
            <person name="Zhang Z."/>
            <person name="Liu B."/>
            <person name="Lu W."/>
            <person name="Hui Y."/>
            <person name="Liang J."/>
            <person name="Zhou Z."/>
            <person name="Hou R."/>
            <person name="Li X."/>
            <person name="Liu Y."/>
            <person name="Li H."/>
            <person name="Ning X."/>
            <person name="Lin Y."/>
            <person name="Zhao L."/>
            <person name="Xing Q."/>
            <person name="Dou J."/>
            <person name="Li Y."/>
            <person name="Mao J."/>
            <person name="Guo H."/>
            <person name="Dou H."/>
            <person name="Li T."/>
            <person name="Mu C."/>
            <person name="Jiang W."/>
            <person name="Fu Q."/>
            <person name="Fu X."/>
            <person name="Miao Y."/>
            <person name="Liu J."/>
            <person name="Yu Q."/>
            <person name="Li R."/>
            <person name="Liao H."/>
            <person name="Li X."/>
            <person name="Kong Y."/>
            <person name="Jiang Z."/>
            <person name="Chourrout D."/>
            <person name="Li R."/>
            <person name="Bao Z."/>
        </authorList>
    </citation>
    <scope>NUCLEOTIDE SEQUENCE [LARGE SCALE GENOMIC DNA]</scope>
    <source>
        <strain evidence="1 2">PY_sf001</strain>
    </source>
</reference>
<evidence type="ECO:0000313" key="1">
    <source>
        <dbReference type="EMBL" id="OWF41998.1"/>
    </source>
</evidence>
<dbReference type="OrthoDB" id="417678at2759"/>
<gene>
    <name evidence="1" type="ORF">KP79_PYT11035</name>
</gene>
<protein>
    <submittedName>
        <fullName evidence="1">Uncharacterized protein</fullName>
    </submittedName>
</protein>
<name>A0A210PZU7_MIZYE</name>
<evidence type="ECO:0000313" key="2">
    <source>
        <dbReference type="Proteomes" id="UP000242188"/>
    </source>
</evidence>
<sequence length="416" mass="47640">MDILKEYIVANEFDMAYVATETGDVQVATRVNNVGEKRRKLIIHFDIRNTVLVSDSVTNVTMEQALNSFLTGVVWGKERSKGMWVWESYETSLTPPSPDAITYYKHMERILVKTPTDRWNLRLVTGDFTQNIGKAFMPYFTSTLDALRWKHEVTAEHEGMTMAGNDGKPYHYLLKSVYKLIYHLVENNRDFAIVFRTYGLDAPNVISSIAKGLQGDHPDFPIKDLGLKVTFQHGLITRKNDDSCVFQTVENQDDQDTLEGSEITDERAIYNMLNAKEGISGYKDDFIFWQSNNYSHEAAKPLYVDPFDDEVHHIFFDDNIRTLEDDSIVNVRLFETEGCATAKSLSKTEAANFENVCLVQADLLMAIQDDDYYVKSVDQCEKNYTNFVNKYRLKRMDDLCSVGTDLKDELCLQGKG</sequence>
<dbReference type="AlphaFoldDB" id="A0A210PZU7"/>
<dbReference type="EMBL" id="NEDP02005326">
    <property type="protein sequence ID" value="OWF41998.1"/>
    <property type="molecule type" value="Genomic_DNA"/>
</dbReference>